<keyword evidence="1 4" id="KW-0812">Transmembrane</keyword>
<protein>
    <submittedName>
        <fullName evidence="5">Uncharacterized protein</fullName>
    </submittedName>
</protein>
<organism evidence="5">
    <name type="scientific">human gut metagenome</name>
    <dbReference type="NCBI Taxonomy" id="408170"/>
    <lineage>
        <taxon>unclassified sequences</taxon>
        <taxon>metagenomes</taxon>
        <taxon>organismal metagenomes</taxon>
    </lineage>
</organism>
<evidence type="ECO:0000256" key="4">
    <source>
        <dbReference type="SAM" id="Phobius"/>
    </source>
</evidence>
<gene>
    <name evidence="5" type="ORF">LEA_11295</name>
</gene>
<dbReference type="AlphaFoldDB" id="K1SSD0"/>
<dbReference type="SUPFAM" id="SSF90123">
    <property type="entry name" value="ABC transporter transmembrane region"/>
    <property type="match status" value="1"/>
</dbReference>
<evidence type="ECO:0000256" key="2">
    <source>
        <dbReference type="ARBA" id="ARBA00022989"/>
    </source>
</evidence>
<evidence type="ECO:0000256" key="1">
    <source>
        <dbReference type="ARBA" id="ARBA00022692"/>
    </source>
</evidence>
<name>K1SSD0_9ZZZZ</name>
<sequence length="69" mass="7593">MFKSLYKETEGFRLVSILTPLCMIGEVVMEMIIPKLMSSIIDDGVTAGNLSHIYRIGGWMIVAAAFGLL</sequence>
<dbReference type="GO" id="GO:0005524">
    <property type="term" value="F:ATP binding"/>
    <property type="evidence" value="ECO:0007669"/>
    <property type="project" value="InterPro"/>
</dbReference>
<dbReference type="InterPro" id="IPR036640">
    <property type="entry name" value="ABC1_TM_sf"/>
</dbReference>
<proteinExistence type="predicted"/>
<keyword evidence="2 4" id="KW-1133">Transmembrane helix</keyword>
<accession>K1SSD0</accession>
<feature type="non-terminal residue" evidence="5">
    <location>
        <position position="69"/>
    </location>
</feature>
<dbReference type="Gene3D" id="1.20.1560.10">
    <property type="entry name" value="ABC transporter type 1, transmembrane domain"/>
    <property type="match status" value="1"/>
</dbReference>
<dbReference type="GO" id="GO:0016020">
    <property type="term" value="C:membrane"/>
    <property type="evidence" value="ECO:0007669"/>
    <property type="project" value="InterPro"/>
</dbReference>
<evidence type="ECO:0000313" key="5">
    <source>
        <dbReference type="EMBL" id="EKC63522.1"/>
    </source>
</evidence>
<feature type="transmembrane region" description="Helical" evidence="4">
    <location>
        <begin position="12"/>
        <end position="32"/>
    </location>
</feature>
<reference evidence="5" key="1">
    <citation type="journal article" date="2013" name="Environ. Microbiol.">
        <title>Microbiota from the distal guts of lean and obese adolescents exhibit partial functional redundancy besides clear differences in community structure.</title>
        <authorList>
            <person name="Ferrer M."/>
            <person name="Ruiz A."/>
            <person name="Lanza F."/>
            <person name="Haange S.B."/>
            <person name="Oberbach A."/>
            <person name="Till H."/>
            <person name="Bargiela R."/>
            <person name="Campoy C."/>
            <person name="Segura M.T."/>
            <person name="Richter M."/>
            <person name="von Bergen M."/>
            <person name="Seifert J."/>
            <person name="Suarez A."/>
        </authorList>
    </citation>
    <scope>NUCLEOTIDE SEQUENCE</scope>
</reference>
<dbReference type="EMBL" id="AJWY01007608">
    <property type="protein sequence ID" value="EKC63522.1"/>
    <property type="molecule type" value="Genomic_DNA"/>
</dbReference>
<keyword evidence="3 4" id="KW-0472">Membrane</keyword>
<comment type="caution">
    <text evidence="5">The sequence shown here is derived from an EMBL/GenBank/DDBJ whole genome shotgun (WGS) entry which is preliminary data.</text>
</comment>
<evidence type="ECO:0000256" key="3">
    <source>
        <dbReference type="ARBA" id="ARBA00023136"/>
    </source>
</evidence>